<feature type="compositionally biased region" description="Low complexity" evidence="2">
    <location>
        <begin position="518"/>
        <end position="527"/>
    </location>
</feature>
<comment type="caution">
    <text evidence="3">The sequence shown here is derived from an EMBL/GenBank/DDBJ whole genome shotgun (WGS) entry which is preliminary data.</text>
</comment>
<feature type="compositionally biased region" description="Acidic residues" evidence="2">
    <location>
        <begin position="121"/>
        <end position="133"/>
    </location>
</feature>
<evidence type="ECO:0000256" key="1">
    <source>
        <dbReference type="SAM" id="Coils"/>
    </source>
</evidence>
<dbReference type="STRING" id="139825.A0A401G6R5"/>
<feature type="region of interest" description="Disordered" evidence="2">
    <location>
        <begin position="227"/>
        <end position="303"/>
    </location>
</feature>
<gene>
    <name evidence="3" type="ORF">SCP_0107420</name>
</gene>
<dbReference type="RefSeq" id="XP_027608773.1">
    <property type="nucleotide sequence ID" value="XM_027752972.1"/>
</dbReference>
<feature type="compositionally biased region" description="Acidic residues" evidence="2">
    <location>
        <begin position="154"/>
        <end position="164"/>
    </location>
</feature>
<feature type="compositionally biased region" description="Polar residues" evidence="2">
    <location>
        <begin position="60"/>
        <end position="73"/>
    </location>
</feature>
<feature type="region of interest" description="Disordered" evidence="2">
    <location>
        <begin position="337"/>
        <end position="378"/>
    </location>
</feature>
<dbReference type="GeneID" id="38774777"/>
<feature type="region of interest" description="Disordered" evidence="2">
    <location>
        <begin position="482"/>
        <end position="567"/>
    </location>
</feature>
<dbReference type="OrthoDB" id="2565072at2759"/>
<protein>
    <submittedName>
        <fullName evidence="3">Uncharacterized protein</fullName>
    </submittedName>
</protein>
<name>A0A401G6R5_9APHY</name>
<feature type="region of interest" description="Disordered" evidence="2">
    <location>
        <begin position="31"/>
        <end position="211"/>
    </location>
</feature>
<keyword evidence="4" id="KW-1185">Reference proteome</keyword>
<dbReference type="AlphaFoldDB" id="A0A401G6R5"/>
<keyword evidence="1" id="KW-0175">Coiled coil</keyword>
<evidence type="ECO:0000313" key="4">
    <source>
        <dbReference type="Proteomes" id="UP000287166"/>
    </source>
</evidence>
<dbReference type="InParanoid" id="A0A401G6R5"/>
<feature type="compositionally biased region" description="Polar residues" evidence="2">
    <location>
        <begin position="194"/>
        <end position="211"/>
    </location>
</feature>
<feature type="compositionally biased region" description="Polar residues" evidence="2">
    <location>
        <begin position="528"/>
        <end position="540"/>
    </location>
</feature>
<dbReference type="EMBL" id="BFAD01000001">
    <property type="protein sequence ID" value="GBE77860.1"/>
    <property type="molecule type" value="Genomic_DNA"/>
</dbReference>
<accession>A0A401G6R5</accession>
<feature type="coiled-coil region" evidence="1">
    <location>
        <begin position="825"/>
        <end position="852"/>
    </location>
</feature>
<feature type="region of interest" description="Disordered" evidence="2">
    <location>
        <begin position="581"/>
        <end position="671"/>
    </location>
</feature>
<sequence length="908" mass="96995">MSVMNTDLRSQEDHLRLLLDQRAARADLHGRFPSISEMSDSPSVYSHPRFSPRPPDRSQLDPNSPSFHVTVSSHHAVPPSEPRSPISSLSDRERLNFPNASSLDLDDDPRSSYDSTKFPSEDEEPSPEEDEEDMPRLSVYGPKMRVHSRAPWELGEDEIEEQDEVPLHPKPPKPDSGRRGWGLTKGANEKRPSIDSNRSQARGKQSFETVSSFTSNGGALLALAQASMSSTSLALAPSPQSTLRDKLSLPRLRPRTPSNSHPPSVASSDANDHRQPFSTHSGNTSPMSRYMHTASPTGMSPVEHNFSGPSGRAPHVVQYQEYTHPYANPDLVHRMEDNSQRASPRQRTTSATVSRSDSNATVTDTATTSSMFQSGSFSTASLTPVTSASSVNQSVGEASPPTRGTVMGKGISAPVAVGKLPLQSLPLGVLGSQEGGVKPSIRNRDTRILSGVTGNGFLGWSESSVASSIKLITLEEAQAQARERSRSATANPAISSPSSVGPVKSQVQGGEWDQHSLSSRTRTRTTSAGSSKAKNPTADFNQRAPPLPTDSPYQAQLSGGGVPPRTIARKRSGFMRLFNANRERPSQHSPPPPVPSLSTDTLAYPTPVPQSPVPRKSTTHRVPVPSLSPSLLGEASADGGETVSFETRSEPGSRENGAQRERQLSARRKARDLSIVTSPALPSASAKPAFNPMSVASDKLLVVGHLPTSAAQPSSLLSPSAVPSSAPPGATDFVALSLRPVSTLFSNSFADQLISPGNSSCTRPSLDLDLGTPTTATTVISPLSSDFPSKVYPRAADDKTLPVAISSDDQSSVIQALQEQVMTARSAWQRQIWELEGQVHDLKAEVDEMRSHESESRYCSACGRGGTGRSAAEDSGYVEDLKKAGVKVGVVNRPRARTGVGSRFGSAT</sequence>
<feature type="compositionally biased region" description="Polar residues" evidence="2">
    <location>
        <begin position="276"/>
        <end position="287"/>
    </location>
</feature>
<feature type="compositionally biased region" description="Low complexity" evidence="2">
    <location>
        <begin position="227"/>
        <end position="241"/>
    </location>
</feature>
<evidence type="ECO:0000256" key="2">
    <source>
        <dbReference type="SAM" id="MobiDB-lite"/>
    </source>
</evidence>
<proteinExistence type="predicted"/>
<feature type="compositionally biased region" description="Polar residues" evidence="2">
    <location>
        <begin position="489"/>
        <end position="499"/>
    </location>
</feature>
<dbReference type="Proteomes" id="UP000287166">
    <property type="component" value="Unassembled WGS sequence"/>
</dbReference>
<feature type="compositionally biased region" description="Basic and acidic residues" evidence="2">
    <location>
        <begin position="647"/>
        <end position="664"/>
    </location>
</feature>
<feature type="compositionally biased region" description="Polar residues" evidence="2">
    <location>
        <begin position="340"/>
        <end position="378"/>
    </location>
</feature>
<reference evidence="3 4" key="1">
    <citation type="journal article" date="2018" name="Sci. Rep.">
        <title>Genome sequence of the cauliflower mushroom Sparassis crispa (Hanabiratake) and its association with beneficial usage.</title>
        <authorList>
            <person name="Kiyama R."/>
            <person name="Furutani Y."/>
            <person name="Kawaguchi K."/>
            <person name="Nakanishi T."/>
        </authorList>
    </citation>
    <scope>NUCLEOTIDE SEQUENCE [LARGE SCALE GENOMIC DNA]</scope>
</reference>
<evidence type="ECO:0000313" key="3">
    <source>
        <dbReference type="EMBL" id="GBE77860.1"/>
    </source>
</evidence>
<feature type="compositionally biased region" description="Polar residues" evidence="2">
    <location>
        <begin position="256"/>
        <end position="269"/>
    </location>
</feature>
<organism evidence="3 4">
    <name type="scientific">Sparassis crispa</name>
    <dbReference type="NCBI Taxonomy" id="139825"/>
    <lineage>
        <taxon>Eukaryota</taxon>
        <taxon>Fungi</taxon>
        <taxon>Dikarya</taxon>
        <taxon>Basidiomycota</taxon>
        <taxon>Agaricomycotina</taxon>
        <taxon>Agaricomycetes</taxon>
        <taxon>Polyporales</taxon>
        <taxon>Sparassidaceae</taxon>
        <taxon>Sparassis</taxon>
    </lineage>
</organism>